<evidence type="ECO:0000313" key="2">
    <source>
        <dbReference type="Proteomes" id="UP000027822"/>
    </source>
</evidence>
<evidence type="ECO:0000313" key="1">
    <source>
        <dbReference type="EMBL" id="KEK18697.1"/>
    </source>
</evidence>
<dbReference type="AlphaFoldDB" id="A0A073JWV1"/>
<dbReference type="Proteomes" id="UP000027822">
    <property type="component" value="Unassembled WGS sequence"/>
</dbReference>
<dbReference type="RefSeq" id="WP_034640346.1">
    <property type="nucleotide sequence ID" value="NZ_CBCSJC010000017.1"/>
</dbReference>
<dbReference type="eggNOG" id="COG1164">
    <property type="taxonomic scope" value="Bacteria"/>
</dbReference>
<accession>A0A073JWV1</accession>
<dbReference type="GO" id="GO:0004181">
    <property type="term" value="F:metallocarboxypeptidase activity"/>
    <property type="evidence" value="ECO:0007669"/>
    <property type="project" value="InterPro"/>
</dbReference>
<reference evidence="1 2" key="1">
    <citation type="submission" date="2014-06" db="EMBL/GenBank/DDBJ databases">
        <title>Draft genome sequence of Bacillus manliponensis JCM 15802 (MCCC 1A00708).</title>
        <authorList>
            <person name="Lai Q."/>
            <person name="Liu Y."/>
            <person name="Shao Z."/>
        </authorList>
    </citation>
    <scope>NUCLEOTIDE SEQUENCE [LARGE SCALE GENOMIC DNA]</scope>
    <source>
        <strain evidence="1 2">JCM 15802</strain>
    </source>
</reference>
<dbReference type="SUPFAM" id="SSF55486">
    <property type="entry name" value="Metalloproteases ('zincins'), catalytic domain"/>
    <property type="match status" value="1"/>
</dbReference>
<dbReference type="STRING" id="574376.BAMA_04105"/>
<dbReference type="Gene3D" id="1.10.1370.20">
    <property type="entry name" value="Oligoendopeptidase f, C-terminal domain"/>
    <property type="match status" value="1"/>
</dbReference>
<proteinExistence type="predicted"/>
<gene>
    <name evidence="1" type="ORF">BAMA_04105</name>
</gene>
<dbReference type="OrthoDB" id="9769691at2"/>
<comment type="caution">
    <text evidence="1">The sequence shown here is derived from an EMBL/GenBank/DDBJ whole genome shotgun (WGS) entry which is preliminary data.</text>
</comment>
<keyword evidence="2" id="KW-1185">Reference proteome</keyword>
<dbReference type="InterPro" id="IPR042088">
    <property type="entry name" value="OligoPept_F_C"/>
</dbReference>
<evidence type="ECO:0008006" key="3">
    <source>
        <dbReference type="Google" id="ProtNLM"/>
    </source>
</evidence>
<dbReference type="InterPro" id="IPR001333">
    <property type="entry name" value="Peptidase_M32_Taq"/>
</dbReference>
<name>A0A073JWV1_9BACI</name>
<dbReference type="PANTHER" id="PTHR34217:SF1">
    <property type="entry name" value="CARBOXYPEPTIDASE 1"/>
    <property type="match status" value="1"/>
</dbReference>
<dbReference type="GO" id="GO:0006508">
    <property type="term" value="P:proteolysis"/>
    <property type="evidence" value="ECO:0007669"/>
    <property type="project" value="InterPro"/>
</dbReference>
<sequence length="588" mass="68638">MNQTFHTPTRWDLKSLYPNESGQMLPNEVKEITELIHTLKEETDFILQCEQFINESMLQTLSNVQSRLKKAEYYCYCLASEIEDHSSLDALRGKINTLKNAAQALFLKWQQYIINLPTDKREEWYSFPFVKAFLNEFSKNNFDSFNNETVNHTKNELHHWQSMYTQLIRTLEIELADENTSKYISFSEATHIAMNHDNPTKRTKAFNALTNKLHTEKDSFANALNNIAQLRIKQSDALQQEDILADSLSTNGISKKALFTMWQTIDDNLNRFTSFLDSQKKDGEELTWHELMTSKQHSQEKIPFSKAVEDICNSLRAINDEMAQFILHAINNGWVDAEQRHNKPIQGFCAPFFQEGESRISLQYDGTIESARILAHELGHAWHFKQLEDNAALSSSATSFPMSLAECASILFEVNFINHLLTVTDDLHTKKALLHYKIKSSLNYVMSIRGAFIFEQRFYEKSKDRQLTSTEIEELSIQSQKVAYNNHLKQYQPFVWIKYGQFYEPNIPFYNYPYTFGYLLSIGLLTIAKQEGCNFHKKYKQFLSETRKKPVEELVYEHFRIDLCSPAFWQQAVNQIVTDMEEYAELQK</sequence>
<dbReference type="PANTHER" id="PTHR34217">
    <property type="entry name" value="METAL-DEPENDENT CARBOXYPEPTIDASE"/>
    <property type="match status" value="1"/>
</dbReference>
<dbReference type="EMBL" id="JOTN01000012">
    <property type="protein sequence ID" value="KEK18697.1"/>
    <property type="molecule type" value="Genomic_DNA"/>
</dbReference>
<protein>
    <recommendedName>
        <fullName evidence="3">Oligoendopeptidase F</fullName>
    </recommendedName>
</protein>
<organism evidence="1 2">
    <name type="scientific">Bacillus manliponensis</name>
    <dbReference type="NCBI Taxonomy" id="574376"/>
    <lineage>
        <taxon>Bacteria</taxon>
        <taxon>Bacillati</taxon>
        <taxon>Bacillota</taxon>
        <taxon>Bacilli</taxon>
        <taxon>Bacillales</taxon>
        <taxon>Bacillaceae</taxon>
        <taxon>Bacillus</taxon>
        <taxon>Bacillus cereus group</taxon>
    </lineage>
</organism>